<dbReference type="SMART" id="SM00664">
    <property type="entry name" value="DoH"/>
    <property type="match status" value="1"/>
</dbReference>
<name>A0A0B1T301_OESDE</name>
<evidence type="ECO:0000259" key="2">
    <source>
        <dbReference type="PROSITE" id="PS50836"/>
    </source>
</evidence>
<dbReference type="Gene3D" id="2.60.40.1210">
    <property type="entry name" value="Cellobiose dehydrogenase, cytochrome domain"/>
    <property type="match status" value="1"/>
</dbReference>
<keyword evidence="4" id="KW-1185">Reference proteome</keyword>
<dbReference type="CDD" id="cd09631">
    <property type="entry name" value="DOMON_DOH"/>
    <property type="match status" value="1"/>
</dbReference>
<organism evidence="3 4">
    <name type="scientific">Oesophagostomum dentatum</name>
    <name type="common">Nodular worm</name>
    <dbReference type="NCBI Taxonomy" id="61180"/>
    <lineage>
        <taxon>Eukaryota</taxon>
        <taxon>Metazoa</taxon>
        <taxon>Ecdysozoa</taxon>
        <taxon>Nematoda</taxon>
        <taxon>Chromadorea</taxon>
        <taxon>Rhabditida</taxon>
        <taxon>Rhabditina</taxon>
        <taxon>Rhabditomorpha</taxon>
        <taxon>Strongyloidea</taxon>
        <taxon>Strongylidae</taxon>
        <taxon>Oesophagostomum</taxon>
    </lineage>
</organism>
<evidence type="ECO:0000256" key="1">
    <source>
        <dbReference type="SAM" id="SignalP"/>
    </source>
</evidence>
<dbReference type="OrthoDB" id="5852222at2759"/>
<feature type="chain" id="PRO_5002081870" evidence="1">
    <location>
        <begin position="17"/>
        <end position="166"/>
    </location>
</feature>
<keyword evidence="1" id="KW-0732">Signal</keyword>
<evidence type="ECO:0000313" key="3">
    <source>
        <dbReference type="EMBL" id="KHJ91953.1"/>
    </source>
</evidence>
<dbReference type="PANTHER" id="PTHR36516:SF1">
    <property type="entry name" value="DOMON DOMAIN-CONTAINING PROTEIN"/>
    <property type="match status" value="1"/>
</dbReference>
<feature type="domain" description="DOMON" evidence="2">
    <location>
        <begin position="23"/>
        <end position="137"/>
    </location>
</feature>
<gene>
    <name evidence="3" type="ORF">OESDEN_08170</name>
</gene>
<feature type="signal peptide" evidence="1">
    <location>
        <begin position="1"/>
        <end position="16"/>
    </location>
</feature>
<dbReference type="Proteomes" id="UP000053660">
    <property type="component" value="Unassembled WGS sequence"/>
</dbReference>
<dbReference type="PROSITE" id="PS50836">
    <property type="entry name" value="DOMON"/>
    <property type="match status" value="1"/>
</dbReference>
<proteinExistence type="predicted"/>
<dbReference type="SUPFAM" id="SSF49344">
    <property type="entry name" value="CBD9-like"/>
    <property type="match status" value="1"/>
</dbReference>
<dbReference type="InterPro" id="IPR005018">
    <property type="entry name" value="DOMON_domain"/>
</dbReference>
<dbReference type="EMBL" id="KN551684">
    <property type="protein sequence ID" value="KHJ91953.1"/>
    <property type="molecule type" value="Genomic_DNA"/>
</dbReference>
<reference evidence="3 4" key="1">
    <citation type="submission" date="2014-03" db="EMBL/GenBank/DDBJ databases">
        <title>Draft genome of the hookworm Oesophagostomum dentatum.</title>
        <authorList>
            <person name="Mitreva M."/>
        </authorList>
    </citation>
    <scope>NUCLEOTIDE SEQUENCE [LARGE SCALE GENOMIC DNA]</scope>
    <source>
        <strain evidence="3 4">OD-Hann</strain>
    </source>
</reference>
<dbReference type="AlphaFoldDB" id="A0A0B1T301"/>
<sequence length="166" mass="18273">MFRVLLSAFLVSSVASQCSYNAGDLSARWQVVDDKLTVEFINKKIGNNKWTGIGFGATMADLEVVLVKVEDNKPTAVTGHTSGYEAPTLDKSANVSPQLLSLNNNQLTFRFTRPLSANGDRKHSLEECQNWSFVKEGLLNGDEIAPHTSLPFVKKICPDKCKDIVL</sequence>
<dbReference type="PANTHER" id="PTHR36516">
    <property type="entry name" value="PROTEIN CBG04168-RELATED"/>
    <property type="match status" value="1"/>
</dbReference>
<dbReference type="InterPro" id="IPR045266">
    <property type="entry name" value="DOH_DOMON"/>
</dbReference>
<accession>A0A0B1T301</accession>
<evidence type="ECO:0000313" key="4">
    <source>
        <dbReference type="Proteomes" id="UP000053660"/>
    </source>
</evidence>
<dbReference type="Pfam" id="PF03351">
    <property type="entry name" value="DOMON"/>
    <property type="match status" value="1"/>
</dbReference>
<protein>
    <submittedName>
        <fullName evidence="3">DOMON domain protein</fullName>
    </submittedName>
</protein>